<proteinExistence type="predicted"/>
<protein>
    <submittedName>
        <fullName evidence="1">Uncharacterized protein</fullName>
    </submittedName>
</protein>
<dbReference type="EMBL" id="JAPDOG010000001">
    <property type="protein sequence ID" value="MCW3780266.1"/>
    <property type="molecule type" value="Genomic_DNA"/>
</dbReference>
<comment type="caution">
    <text evidence="1">The sequence shown here is derived from an EMBL/GenBank/DDBJ whole genome shotgun (WGS) entry which is preliminary data.</text>
</comment>
<organism evidence="1 2">
    <name type="scientific">Defluviimonas salinarum</name>
    <dbReference type="NCBI Taxonomy" id="2992147"/>
    <lineage>
        <taxon>Bacteria</taxon>
        <taxon>Pseudomonadati</taxon>
        <taxon>Pseudomonadota</taxon>
        <taxon>Alphaproteobacteria</taxon>
        <taxon>Rhodobacterales</taxon>
        <taxon>Paracoccaceae</taxon>
        <taxon>Albidovulum</taxon>
    </lineage>
</organism>
<sequence>MSRIKTASRALSGFVEQCPIPRSEVEIVLGSAVSDEAWRSINQAFAKWGRRRDDLNASKASAKKDDAKSWSARQSSVVRDLEEALKRIDRAKKHGEFLREASDHYGRQQGLVATPHTNKMLKEAYIRILNALVIVERAAPELREIPTEAESRRMLANEIWHALSDVDCSKFANLIKALGVHGEHSRQALEKWINRAVGQK</sequence>
<dbReference type="Proteomes" id="UP001207582">
    <property type="component" value="Unassembled WGS sequence"/>
</dbReference>
<evidence type="ECO:0000313" key="1">
    <source>
        <dbReference type="EMBL" id="MCW3780266.1"/>
    </source>
</evidence>
<accession>A0ABT3IXV5</accession>
<name>A0ABT3IXV5_9RHOB</name>
<keyword evidence="2" id="KW-1185">Reference proteome</keyword>
<evidence type="ECO:0000313" key="2">
    <source>
        <dbReference type="Proteomes" id="UP001207582"/>
    </source>
</evidence>
<dbReference type="RefSeq" id="WP_264770841.1">
    <property type="nucleotide sequence ID" value="NZ_JAPDOG010000001.1"/>
</dbReference>
<gene>
    <name evidence="1" type="ORF">OM960_01525</name>
</gene>
<reference evidence="1 2" key="1">
    <citation type="submission" date="2022-10" db="EMBL/GenBank/DDBJ databases">
        <title>Defluviimonas sp. CAU 1641 isolated from mud.</title>
        <authorList>
            <person name="Kim W."/>
        </authorList>
    </citation>
    <scope>NUCLEOTIDE SEQUENCE [LARGE SCALE GENOMIC DNA]</scope>
    <source>
        <strain evidence="1 2">CAU 1641</strain>
    </source>
</reference>